<keyword evidence="7" id="KW-1185">Reference proteome</keyword>
<sequence>MKTELVKRAFKNRFAPTNEQAAELSRTFGCVRKVYNLASEARTVAWFQRQQTLWHLQGAFSNFFEGRAKYPRFKSKKKTRRSAEYTRSAFSYRVCSACGTVREKLPLNVRAWTCDCGTTHDRDVNAARNILSAGLAVTACGAGVRPQRESFRTGQPAEKQETLTAKWGIPLVHEGEEVT</sequence>
<evidence type="ECO:0000256" key="3">
    <source>
        <dbReference type="ARBA" id="ARBA00023125"/>
    </source>
</evidence>
<dbReference type="InterPro" id="IPR010095">
    <property type="entry name" value="Cas12f1-like_TNB"/>
</dbReference>
<keyword evidence="2" id="KW-0862">Zinc</keyword>
<evidence type="ECO:0000256" key="2">
    <source>
        <dbReference type="ARBA" id="ARBA00022833"/>
    </source>
</evidence>
<dbReference type="GO" id="GO:0003677">
    <property type="term" value="F:DNA binding"/>
    <property type="evidence" value="ECO:0007669"/>
    <property type="project" value="UniProtKB-KW"/>
</dbReference>
<feature type="domain" description="Transposase putative helix-turn-helix" evidence="5">
    <location>
        <begin position="6"/>
        <end position="49"/>
    </location>
</feature>
<dbReference type="Proteomes" id="UP000515307">
    <property type="component" value="Chromosome"/>
</dbReference>
<reference evidence="7" key="1">
    <citation type="submission" date="2019-10" db="EMBL/GenBank/DDBJ databases">
        <title>Antimicrobial potential of Antarctic Bacteria.</title>
        <authorList>
            <person name="Benaud N."/>
            <person name="Edwards R.J."/>
            <person name="Ferrari B.C."/>
        </authorList>
    </citation>
    <scope>NUCLEOTIDE SEQUENCE [LARGE SCALE GENOMIC DNA]</scope>
    <source>
        <strain evidence="7">NBSH44</strain>
    </source>
</reference>
<evidence type="ECO:0000259" key="4">
    <source>
        <dbReference type="Pfam" id="PF07282"/>
    </source>
</evidence>
<protein>
    <submittedName>
        <fullName evidence="6">Helix-turn-helix domain-containing protein</fullName>
    </submittedName>
</protein>
<evidence type="ECO:0000259" key="5">
    <source>
        <dbReference type="Pfam" id="PF12323"/>
    </source>
</evidence>
<evidence type="ECO:0000256" key="1">
    <source>
        <dbReference type="ARBA" id="ARBA00022723"/>
    </source>
</evidence>
<dbReference type="EMBL" id="CP045702">
    <property type="protein sequence ID" value="QNE75825.1"/>
    <property type="molecule type" value="Genomic_DNA"/>
</dbReference>
<organism evidence="6 7">
    <name type="scientific">Streptomyces finlayi</name>
    <dbReference type="NCBI Taxonomy" id="67296"/>
    <lineage>
        <taxon>Bacteria</taxon>
        <taxon>Bacillati</taxon>
        <taxon>Actinomycetota</taxon>
        <taxon>Actinomycetes</taxon>
        <taxon>Kitasatosporales</taxon>
        <taxon>Streptomycetaceae</taxon>
        <taxon>Streptomyces</taxon>
    </lineage>
</organism>
<gene>
    <name evidence="6" type="ORF">F0344_15355</name>
</gene>
<dbReference type="Pfam" id="PF07282">
    <property type="entry name" value="Cas12f1-like_TNB"/>
    <property type="match status" value="1"/>
</dbReference>
<evidence type="ECO:0000313" key="6">
    <source>
        <dbReference type="EMBL" id="QNE75825.1"/>
    </source>
</evidence>
<name>A0A7G7BKG0_9ACTN</name>
<dbReference type="AlphaFoldDB" id="A0A7G7BKG0"/>
<keyword evidence="1" id="KW-0479">Metal-binding</keyword>
<accession>A0A7G7BKG0</accession>
<dbReference type="InterPro" id="IPR021027">
    <property type="entry name" value="Transposase_put_HTH"/>
</dbReference>
<evidence type="ECO:0000313" key="7">
    <source>
        <dbReference type="Proteomes" id="UP000515307"/>
    </source>
</evidence>
<proteinExistence type="predicted"/>
<dbReference type="GO" id="GO:0046872">
    <property type="term" value="F:metal ion binding"/>
    <property type="evidence" value="ECO:0007669"/>
    <property type="project" value="UniProtKB-KW"/>
</dbReference>
<dbReference type="RefSeq" id="WP_185299329.1">
    <property type="nucleotide sequence ID" value="NZ_CP045702.1"/>
</dbReference>
<keyword evidence="3" id="KW-0238">DNA-binding</keyword>
<feature type="domain" description="Cas12f1-like TNB" evidence="4">
    <location>
        <begin position="82"/>
        <end position="130"/>
    </location>
</feature>
<dbReference type="Pfam" id="PF12323">
    <property type="entry name" value="HTH_OrfB_IS605"/>
    <property type="match status" value="1"/>
</dbReference>
<dbReference type="KEGG" id="sfiy:F0344_15355"/>